<reference evidence="14 15" key="1">
    <citation type="journal article" date="2018" name="Nat. Ecol. Evol.">
        <title>Shark genomes provide insights into elasmobranch evolution and the origin of vertebrates.</title>
        <authorList>
            <person name="Hara Y"/>
            <person name="Yamaguchi K"/>
            <person name="Onimaru K"/>
            <person name="Kadota M"/>
            <person name="Koyanagi M"/>
            <person name="Keeley SD"/>
            <person name="Tatsumi K"/>
            <person name="Tanaka K"/>
            <person name="Motone F"/>
            <person name="Kageyama Y"/>
            <person name="Nozu R"/>
            <person name="Adachi N"/>
            <person name="Nishimura O"/>
            <person name="Nakagawa R"/>
            <person name="Tanegashima C"/>
            <person name="Kiyatake I"/>
            <person name="Matsumoto R"/>
            <person name="Murakumo K"/>
            <person name="Nishida K"/>
            <person name="Terakita A"/>
            <person name="Kuratani S"/>
            <person name="Sato K"/>
            <person name="Hyodo S Kuraku.S."/>
        </authorList>
    </citation>
    <scope>NUCLEOTIDE SEQUENCE [LARGE SCALE GENOMIC DNA]</scope>
</reference>
<dbReference type="Proteomes" id="UP000288216">
    <property type="component" value="Unassembled WGS sequence"/>
</dbReference>
<dbReference type="FunFam" id="2.30.30.40:FF:000139">
    <property type="entry name" value="Hematopoietic cell-specific Lyn substrate 1"/>
    <property type="match status" value="1"/>
</dbReference>
<sequence length="184" mass="20763">ERLKQEKEAGGPEPERTNQPPPVPRTRGQKPVNKPEPEPEPEPEPVPEPEPKLQPEPEPEPEDAPIYDDPDTYCEEGNDDDYENIVELPQQPAPKEEVGHQEDYEELAPCQEVVEADTENIYDIADNGLTAVALYDYQGEGSDEISFDPEDIITNIEMIDEGWWQGQCHGKTGVFPANYVKLQQ</sequence>
<evidence type="ECO:0000256" key="3">
    <source>
        <dbReference type="ARBA" id="ARBA00022553"/>
    </source>
</evidence>
<keyword evidence="15" id="KW-1185">Reference proteome</keyword>
<dbReference type="GO" id="GO:0030833">
    <property type="term" value="P:regulation of actin filament polymerization"/>
    <property type="evidence" value="ECO:0007669"/>
    <property type="project" value="TreeGrafter"/>
</dbReference>
<comment type="function">
    <text evidence="7">Substrate of the antigen receptor-coupled tyrosine kinase. Plays a role in antigen receptor signaling for both clonal expansion and deletion in lymphoid cells. May also be involved in the regulation of gene expression.</text>
</comment>
<dbReference type="GO" id="GO:0030864">
    <property type="term" value="C:cortical actin cytoskeleton"/>
    <property type="evidence" value="ECO:0007669"/>
    <property type="project" value="TreeGrafter"/>
</dbReference>
<keyword evidence="3" id="KW-0597">Phosphoprotein</keyword>
<protein>
    <recommendedName>
        <fullName evidence="8">Hematopoietic lineage cell-specific protein</fullName>
    </recommendedName>
    <alternativeName>
        <fullName evidence="10">Hematopoietic cell-specific LYN substrate 1</fullName>
    </alternativeName>
    <alternativeName>
        <fullName evidence="9">LckBP1</fullName>
    </alternativeName>
</protein>
<evidence type="ECO:0000256" key="8">
    <source>
        <dbReference type="ARBA" id="ARBA00074098"/>
    </source>
</evidence>
<dbReference type="GO" id="GO:0005739">
    <property type="term" value="C:mitochondrion"/>
    <property type="evidence" value="ECO:0007669"/>
    <property type="project" value="UniProtKB-SubCell"/>
</dbReference>
<keyword evidence="5" id="KW-0007">Acetylation</keyword>
<organism evidence="14 15">
    <name type="scientific">Scyliorhinus torazame</name>
    <name type="common">Cloudy catshark</name>
    <name type="synonym">Catulus torazame</name>
    <dbReference type="NCBI Taxonomy" id="75743"/>
    <lineage>
        <taxon>Eukaryota</taxon>
        <taxon>Metazoa</taxon>
        <taxon>Chordata</taxon>
        <taxon>Craniata</taxon>
        <taxon>Vertebrata</taxon>
        <taxon>Chondrichthyes</taxon>
        <taxon>Elasmobranchii</taxon>
        <taxon>Galeomorphii</taxon>
        <taxon>Galeoidea</taxon>
        <taxon>Carcharhiniformes</taxon>
        <taxon>Scyliorhinidae</taxon>
        <taxon>Scyliorhinus</taxon>
    </lineage>
</organism>
<keyword evidence="2 11" id="KW-0728">SH3 domain</keyword>
<comment type="subcellular location">
    <subcellularLocation>
        <location evidence="1">Mitochondrion</location>
    </subcellularLocation>
</comment>
<name>A0A401PW72_SCYTO</name>
<dbReference type="PRINTS" id="PR00452">
    <property type="entry name" value="SH3DOMAIN"/>
</dbReference>
<evidence type="ECO:0000313" key="15">
    <source>
        <dbReference type="Proteomes" id="UP000288216"/>
    </source>
</evidence>
<evidence type="ECO:0000313" key="14">
    <source>
        <dbReference type="EMBL" id="GCB77404.1"/>
    </source>
</evidence>
<dbReference type="InterPro" id="IPR036028">
    <property type="entry name" value="SH3-like_dom_sf"/>
</dbReference>
<evidence type="ECO:0000256" key="5">
    <source>
        <dbReference type="ARBA" id="ARBA00022990"/>
    </source>
</evidence>
<keyword evidence="6" id="KW-0496">Mitochondrion</keyword>
<dbReference type="EMBL" id="BFAA01010258">
    <property type="protein sequence ID" value="GCB77404.1"/>
    <property type="molecule type" value="Genomic_DNA"/>
</dbReference>
<feature type="non-terminal residue" evidence="14">
    <location>
        <position position="1"/>
    </location>
</feature>
<feature type="compositionally biased region" description="Acidic residues" evidence="12">
    <location>
        <begin position="57"/>
        <end position="82"/>
    </location>
</feature>
<feature type="compositionally biased region" description="Acidic residues" evidence="12">
    <location>
        <begin position="38"/>
        <end position="47"/>
    </location>
</feature>
<comment type="caution">
    <text evidence="14">The sequence shown here is derived from an EMBL/GenBank/DDBJ whole genome shotgun (WGS) entry which is preliminary data.</text>
</comment>
<evidence type="ECO:0000256" key="6">
    <source>
        <dbReference type="ARBA" id="ARBA00023128"/>
    </source>
</evidence>
<dbReference type="SUPFAM" id="SSF50044">
    <property type="entry name" value="SH3-domain"/>
    <property type="match status" value="1"/>
</dbReference>
<evidence type="ECO:0000256" key="9">
    <source>
        <dbReference type="ARBA" id="ARBA00080417"/>
    </source>
</evidence>
<feature type="region of interest" description="Disordered" evidence="12">
    <location>
        <begin position="1"/>
        <end position="82"/>
    </location>
</feature>
<dbReference type="OMA" id="ELAPCQE"/>
<dbReference type="OrthoDB" id="5971719at2759"/>
<dbReference type="GO" id="GO:0030427">
    <property type="term" value="C:site of polarized growth"/>
    <property type="evidence" value="ECO:0007669"/>
    <property type="project" value="TreeGrafter"/>
</dbReference>
<feature type="compositionally biased region" description="Basic and acidic residues" evidence="12">
    <location>
        <begin position="1"/>
        <end position="16"/>
    </location>
</feature>
<keyword evidence="4" id="KW-0677">Repeat</keyword>
<dbReference type="InterPro" id="IPR001452">
    <property type="entry name" value="SH3_domain"/>
</dbReference>
<evidence type="ECO:0000256" key="12">
    <source>
        <dbReference type="SAM" id="MobiDB-lite"/>
    </source>
</evidence>
<dbReference type="PANTHER" id="PTHR10829">
    <property type="entry name" value="CORTACTIN AND DREBRIN"/>
    <property type="match status" value="1"/>
</dbReference>
<dbReference type="GO" id="GO:0051015">
    <property type="term" value="F:actin filament binding"/>
    <property type="evidence" value="ECO:0007669"/>
    <property type="project" value="TreeGrafter"/>
</dbReference>
<evidence type="ECO:0000256" key="1">
    <source>
        <dbReference type="ARBA" id="ARBA00004173"/>
    </source>
</evidence>
<evidence type="ECO:0000256" key="10">
    <source>
        <dbReference type="ARBA" id="ARBA00083918"/>
    </source>
</evidence>
<dbReference type="PRINTS" id="PR00499">
    <property type="entry name" value="P67PHOX"/>
</dbReference>
<dbReference type="GO" id="GO:0005884">
    <property type="term" value="C:actin filament"/>
    <property type="evidence" value="ECO:0007669"/>
    <property type="project" value="TreeGrafter"/>
</dbReference>
<evidence type="ECO:0000256" key="2">
    <source>
        <dbReference type="ARBA" id="ARBA00022443"/>
    </source>
</evidence>
<accession>A0A401PW72</accession>
<dbReference type="Pfam" id="PF00018">
    <property type="entry name" value="SH3_1"/>
    <property type="match status" value="1"/>
</dbReference>
<dbReference type="GO" id="GO:0030854">
    <property type="term" value="P:positive regulation of granulocyte differentiation"/>
    <property type="evidence" value="ECO:0007669"/>
    <property type="project" value="UniProtKB-ARBA"/>
</dbReference>
<dbReference type="SMART" id="SM00326">
    <property type="entry name" value="SH3"/>
    <property type="match status" value="1"/>
</dbReference>
<dbReference type="STRING" id="75743.A0A401PW72"/>
<dbReference type="PANTHER" id="PTHR10829:SF25">
    <property type="entry name" value="DREBRIN-LIKE PROTEIN"/>
    <property type="match status" value="1"/>
</dbReference>
<dbReference type="AlphaFoldDB" id="A0A401PW72"/>
<dbReference type="GO" id="GO:0005634">
    <property type="term" value="C:nucleus"/>
    <property type="evidence" value="ECO:0007669"/>
    <property type="project" value="UniProtKB-ARBA"/>
</dbReference>
<dbReference type="GO" id="GO:0045944">
    <property type="term" value="P:positive regulation of transcription by RNA polymerase II"/>
    <property type="evidence" value="ECO:0007669"/>
    <property type="project" value="UniProtKB-ARBA"/>
</dbReference>
<dbReference type="Gene3D" id="2.30.30.40">
    <property type="entry name" value="SH3 Domains"/>
    <property type="match status" value="1"/>
</dbReference>
<evidence type="ECO:0000256" key="11">
    <source>
        <dbReference type="PROSITE-ProRule" id="PRU00192"/>
    </source>
</evidence>
<evidence type="ECO:0000256" key="7">
    <source>
        <dbReference type="ARBA" id="ARBA00056814"/>
    </source>
</evidence>
<feature type="domain" description="SH3" evidence="13">
    <location>
        <begin position="126"/>
        <end position="184"/>
    </location>
</feature>
<gene>
    <name evidence="14" type="ORF">scyTo_0016678</name>
</gene>
<dbReference type="PROSITE" id="PS50002">
    <property type="entry name" value="SH3"/>
    <property type="match status" value="1"/>
</dbReference>
<evidence type="ECO:0000256" key="4">
    <source>
        <dbReference type="ARBA" id="ARBA00022737"/>
    </source>
</evidence>
<evidence type="ECO:0000259" key="13">
    <source>
        <dbReference type="PROSITE" id="PS50002"/>
    </source>
</evidence>
<proteinExistence type="predicted"/>